<dbReference type="InterPro" id="IPR017438">
    <property type="entry name" value="ATP-NAD_kinase_N"/>
</dbReference>
<dbReference type="InterPro" id="IPR016064">
    <property type="entry name" value="NAD/diacylglycerol_kinase_sf"/>
</dbReference>
<keyword evidence="7" id="KW-0444">Lipid biosynthesis</keyword>
<dbReference type="Gene3D" id="2.60.200.40">
    <property type="match status" value="1"/>
</dbReference>
<keyword evidence="5" id="KW-0418">Kinase</keyword>
<accession>A0A6J4L0Y4</accession>
<feature type="domain" description="DAGKc" evidence="9">
    <location>
        <begin position="1"/>
        <end position="128"/>
    </location>
</feature>
<proteinExistence type="inferred from homology"/>
<keyword evidence="4" id="KW-0547">Nucleotide-binding</keyword>
<comment type="cofactor">
    <cofactor evidence="1">
        <name>Mg(2+)</name>
        <dbReference type="ChEBI" id="CHEBI:18420"/>
    </cofactor>
</comment>
<sequence>MVDGILLITNAAAGSHEQQAVADAVDVLDRDFDVEVAATKHPEELAAVLDRCDGRAVVVAGGDGTLHAVVNGLHRSEHLKSTCLGLVPLGTGNDFARGVGIPLDPRAAAQVVLDGRTRPIDLIVDDEGTVIVNNVHLGVGAQASRKADKWKPRLGKAGYVVGALSASLRPEFLHVDVFVDGEEVTMEEVVHDHLAQVAIGNGSYVGGGTALIPGADVGDGQLVVIVSQAVGRWGRVAYAARLHGGTHHMMKEVQRVRGRSVSVRGEPFHLVADGEILGPYTERCWELRRGAVEMFLPPPDPAPEPEPGAAG</sequence>
<dbReference type="GO" id="GO:0005524">
    <property type="term" value="F:ATP binding"/>
    <property type="evidence" value="ECO:0007669"/>
    <property type="project" value="UniProtKB-KW"/>
</dbReference>
<keyword evidence="7" id="KW-0443">Lipid metabolism</keyword>
<evidence type="ECO:0000256" key="2">
    <source>
        <dbReference type="ARBA" id="ARBA00005983"/>
    </source>
</evidence>
<evidence type="ECO:0000313" key="10">
    <source>
        <dbReference type="EMBL" id="CAA9319870.1"/>
    </source>
</evidence>
<keyword evidence="8" id="KW-1208">Phospholipid metabolism</keyword>
<dbReference type="InterPro" id="IPR050187">
    <property type="entry name" value="Lipid_Phosphate_FormReg"/>
</dbReference>
<dbReference type="EMBL" id="CADCUF010000038">
    <property type="protein sequence ID" value="CAA9319870.1"/>
    <property type="molecule type" value="Genomic_DNA"/>
</dbReference>
<dbReference type="InterPro" id="IPR001206">
    <property type="entry name" value="Diacylglycerol_kinase_cat_dom"/>
</dbReference>
<evidence type="ECO:0000256" key="4">
    <source>
        <dbReference type="ARBA" id="ARBA00022741"/>
    </source>
</evidence>
<protein>
    <recommendedName>
        <fullName evidence="9">DAGKc domain-containing protein</fullName>
    </recommendedName>
</protein>
<evidence type="ECO:0000256" key="5">
    <source>
        <dbReference type="ARBA" id="ARBA00022777"/>
    </source>
</evidence>
<gene>
    <name evidence="10" type="ORF">AVDCRST_MAG24-288</name>
</gene>
<dbReference type="PROSITE" id="PS50146">
    <property type="entry name" value="DAGK"/>
    <property type="match status" value="1"/>
</dbReference>
<dbReference type="PANTHER" id="PTHR12358:SF54">
    <property type="entry name" value="SPHINGOSINE KINASE RELATED PROTEIN"/>
    <property type="match status" value="1"/>
</dbReference>
<evidence type="ECO:0000259" key="9">
    <source>
        <dbReference type="PROSITE" id="PS50146"/>
    </source>
</evidence>
<dbReference type="SUPFAM" id="SSF111331">
    <property type="entry name" value="NAD kinase/diacylglycerol kinase-like"/>
    <property type="match status" value="1"/>
</dbReference>
<dbReference type="SMART" id="SM00046">
    <property type="entry name" value="DAGKc"/>
    <property type="match status" value="1"/>
</dbReference>
<dbReference type="PANTHER" id="PTHR12358">
    <property type="entry name" value="SPHINGOSINE KINASE"/>
    <property type="match status" value="1"/>
</dbReference>
<dbReference type="Gene3D" id="3.40.50.10330">
    <property type="entry name" value="Probable inorganic polyphosphate/atp-NAD kinase, domain 1"/>
    <property type="match status" value="1"/>
</dbReference>
<evidence type="ECO:0000256" key="6">
    <source>
        <dbReference type="ARBA" id="ARBA00022840"/>
    </source>
</evidence>
<comment type="similarity">
    <text evidence="2">Belongs to the diacylglycerol/lipid kinase family.</text>
</comment>
<evidence type="ECO:0000256" key="3">
    <source>
        <dbReference type="ARBA" id="ARBA00022679"/>
    </source>
</evidence>
<name>A0A6J4L0Y4_9ACTN</name>
<dbReference type="InterPro" id="IPR045540">
    <property type="entry name" value="YegS/DAGK_C"/>
</dbReference>
<dbReference type="Pfam" id="PF19279">
    <property type="entry name" value="YegS_C"/>
    <property type="match status" value="1"/>
</dbReference>
<keyword evidence="6" id="KW-0067">ATP-binding</keyword>
<evidence type="ECO:0000256" key="8">
    <source>
        <dbReference type="ARBA" id="ARBA00023264"/>
    </source>
</evidence>
<dbReference type="GO" id="GO:0016301">
    <property type="term" value="F:kinase activity"/>
    <property type="evidence" value="ECO:0007669"/>
    <property type="project" value="UniProtKB-KW"/>
</dbReference>
<dbReference type="Pfam" id="PF00781">
    <property type="entry name" value="DAGK_cat"/>
    <property type="match status" value="1"/>
</dbReference>
<dbReference type="GO" id="GO:0008654">
    <property type="term" value="P:phospholipid biosynthetic process"/>
    <property type="evidence" value="ECO:0007669"/>
    <property type="project" value="UniProtKB-KW"/>
</dbReference>
<reference evidence="10" key="1">
    <citation type="submission" date="2020-02" db="EMBL/GenBank/DDBJ databases">
        <authorList>
            <person name="Meier V. D."/>
        </authorList>
    </citation>
    <scope>NUCLEOTIDE SEQUENCE</scope>
    <source>
        <strain evidence="10">AVDCRST_MAG24</strain>
    </source>
</reference>
<organism evidence="10">
    <name type="scientific">uncultured Nocardioidaceae bacterium</name>
    <dbReference type="NCBI Taxonomy" id="253824"/>
    <lineage>
        <taxon>Bacteria</taxon>
        <taxon>Bacillati</taxon>
        <taxon>Actinomycetota</taxon>
        <taxon>Actinomycetes</taxon>
        <taxon>Propionibacteriales</taxon>
        <taxon>Nocardioidaceae</taxon>
        <taxon>environmental samples</taxon>
    </lineage>
</organism>
<keyword evidence="7" id="KW-0594">Phospholipid biosynthesis</keyword>
<evidence type="ECO:0000256" key="7">
    <source>
        <dbReference type="ARBA" id="ARBA00023209"/>
    </source>
</evidence>
<evidence type="ECO:0000256" key="1">
    <source>
        <dbReference type="ARBA" id="ARBA00001946"/>
    </source>
</evidence>
<dbReference type="AlphaFoldDB" id="A0A6J4L0Y4"/>
<keyword evidence="3" id="KW-0808">Transferase</keyword>